<evidence type="ECO:0000256" key="7">
    <source>
        <dbReference type="ARBA" id="ARBA00022679"/>
    </source>
</evidence>
<keyword evidence="5" id="KW-0132">Cell division</keyword>
<name>A0A061ERB1_THECC</name>
<keyword evidence="11" id="KW-0131">Cell cycle</keyword>
<evidence type="ECO:0000256" key="6">
    <source>
        <dbReference type="ARBA" id="ARBA00022676"/>
    </source>
</evidence>
<dbReference type="GO" id="GO:0051301">
    <property type="term" value="P:cell division"/>
    <property type="evidence" value="ECO:0007669"/>
    <property type="project" value="UniProtKB-KW"/>
</dbReference>
<evidence type="ECO:0000256" key="1">
    <source>
        <dbReference type="ARBA" id="ARBA00004123"/>
    </source>
</evidence>
<dbReference type="Proteomes" id="UP000026915">
    <property type="component" value="Chromosome 4"/>
</dbReference>
<protein>
    <submittedName>
        <fullName evidence="13">UDP-glycosyltransferase 89C1, putative</fullName>
    </submittedName>
</protein>
<keyword evidence="6" id="KW-0328">Glycosyltransferase</keyword>
<dbReference type="SUPFAM" id="SSF53756">
    <property type="entry name" value="UDP-Glycosyltransferase/glycogen phosphorylase"/>
    <property type="match status" value="1"/>
</dbReference>
<keyword evidence="14" id="KW-1185">Reference proteome</keyword>
<reference evidence="13 14" key="1">
    <citation type="journal article" date="2013" name="Genome Biol.">
        <title>The genome sequence of the most widely cultivated cacao type and its use to identify candidate genes regulating pod color.</title>
        <authorList>
            <person name="Motamayor J.C."/>
            <person name="Mockaitis K."/>
            <person name="Schmutz J."/>
            <person name="Haiminen N."/>
            <person name="Iii D.L."/>
            <person name="Cornejo O."/>
            <person name="Findley S.D."/>
            <person name="Zheng P."/>
            <person name="Utro F."/>
            <person name="Royaert S."/>
            <person name="Saski C."/>
            <person name="Jenkins J."/>
            <person name="Podicheti R."/>
            <person name="Zhao M."/>
            <person name="Scheffler B.E."/>
            <person name="Stack J.C."/>
            <person name="Feltus F.A."/>
            <person name="Mustiga G.M."/>
            <person name="Amores F."/>
            <person name="Phillips W."/>
            <person name="Marelli J.P."/>
            <person name="May G.D."/>
            <person name="Shapiro H."/>
            <person name="Ma J."/>
            <person name="Bustamante C.D."/>
            <person name="Schnell R.J."/>
            <person name="Main D."/>
            <person name="Gilbert D."/>
            <person name="Parida L."/>
            <person name="Kuhn D.N."/>
        </authorList>
    </citation>
    <scope>NUCLEOTIDE SEQUENCE [LARGE SCALE GENOMIC DNA]</scope>
    <source>
        <strain evidence="14">cv. Matina 1-6</strain>
    </source>
</reference>
<evidence type="ECO:0000256" key="2">
    <source>
        <dbReference type="ARBA" id="ARBA00004629"/>
    </source>
</evidence>
<dbReference type="EMBL" id="CM001882">
    <property type="protein sequence ID" value="EOY04859.1"/>
    <property type="molecule type" value="Genomic_DNA"/>
</dbReference>
<dbReference type="Pfam" id="PF03980">
    <property type="entry name" value="Nnf1"/>
    <property type="match status" value="1"/>
</dbReference>
<dbReference type="PANTHER" id="PTHR48047:SF5">
    <property type="entry name" value="FLAVONOL 7-O-RHAMNOSYLTRANSFERASE"/>
    <property type="match status" value="1"/>
</dbReference>
<dbReference type="PANTHER" id="PTHR48047">
    <property type="entry name" value="GLYCOSYLTRANSFERASE"/>
    <property type="match status" value="1"/>
</dbReference>
<dbReference type="FunCoup" id="A0A061ERB1">
    <property type="interactions" value="57"/>
</dbReference>
<dbReference type="InterPro" id="IPR002213">
    <property type="entry name" value="UDP_glucos_trans"/>
</dbReference>
<dbReference type="GO" id="GO:0000444">
    <property type="term" value="C:MIS12/MIND type complex"/>
    <property type="evidence" value="ECO:0007669"/>
    <property type="project" value="InterPro"/>
</dbReference>
<dbReference type="Gene3D" id="3.40.50.2000">
    <property type="entry name" value="Glycogen Phosphorylase B"/>
    <property type="match status" value="2"/>
</dbReference>
<dbReference type="Gramene" id="EOY04859">
    <property type="protein sequence ID" value="EOY04859"/>
    <property type="gene ID" value="TCM_020028"/>
</dbReference>
<comment type="similarity">
    <text evidence="3">Belongs to the UDP-glycosyltransferase family.</text>
</comment>
<evidence type="ECO:0000256" key="4">
    <source>
        <dbReference type="ARBA" id="ARBA00022454"/>
    </source>
</evidence>
<evidence type="ECO:0000256" key="9">
    <source>
        <dbReference type="ARBA" id="ARBA00022838"/>
    </source>
</evidence>
<organism evidence="13 14">
    <name type="scientific">Theobroma cacao</name>
    <name type="common">Cacao</name>
    <name type="synonym">Cocoa</name>
    <dbReference type="NCBI Taxonomy" id="3641"/>
    <lineage>
        <taxon>Eukaryota</taxon>
        <taxon>Viridiplantae</taxon>
        <taxon>Streptophyta</taxon>
        <taxon>Embryophyta</taxon>
        <taxon>Tracheophyta</taxon>
        <taxon>Spermatophyta</taxon>
        <taxon>Magnoliopsida</taxon>
        <taxon>eudicotyledons</taxon>
        <taxon>Gunneridae</taxon>
        <taxon>Pentapetalae</taxon>
        <taxon>rosids</taxon>
        <taxon>malvids</taxon>
        <taxon>Malvales</taxon>
        <taxon>Malvaceae</taxon>
        <taxon>Byttnerioideae</taxon>
        <taxon>Theobroma</taxon>
    </lineage>
</organism>
<keyword evidence="12" id="KW-0137">Centromere</keyword>
<evidence type="ECO:0000256" key="5">
    <source>
        <dbReference type="ARBA" id="ARBA00022618"/>
    </source>
</evidence>
<gene>
    <name evidence="13" type="ORF">TCM_020028</name>
</gene>
<accession>A0A061ERB1</accession>
<evidence type="ECO:0000313" key="14">
    <source>
        <dbReference type="Proteomes" id="UP000026915"/>
    </source>
</evidence>
<dbReference type="GO" id="GO:0035251">
    <property type="term" value="F:UDP-glucosyltransferase activity"/>
    <property type="evidence" value="ECO:0000318"/>
    <property type="project" value="GO_Central"/>
</dbReference>
<keyword evidence="4" id="KW-0158">Chromosome</keyword>
<comment type="subcellular location">
    <subcellularLocation>
        <location evidence="2">Chromosome</location>
        <location evidence="2">Centromere</location>
        <location evidence="2">Kinetochore</location>
    </subcellularLocation>
    <subcellularLocation>
        <location evidence="1">Nucleus</location>
    </subcellularLocation>
</comment>
<dbReference type="CDD" id="cd03784">
    <property type="entry name" value="GT1_Gtf-like"/>
    <property type="match status" value="1"/>
</dbReference>
<dbReference type="Pfam" id="PF00201">
    <property type="entry name" value="UDPGT"/>
    <property type="match status" value="1"/>
</dbReference>
<dbReference type="InParanoid" id="A0A061ERB1"/>
<evidence type="ECO:0000256" key="11">
    <source>
        <dbReference type="ARBA" id="ARBA00023306"/>
    </source>
</evidence>
<dbReference type="GO" id="GO:0051555">
    <property type="term" value="P:flavonol biosynthetic process"/>
    <property type="evidence" value="ECO:0000318"/>
    <property type="project" value="GO_Central"/>
</dbReference>
<keyword evidence="7" id="KW-0808">Transferase</keyword>
<dbReference type="eggNOG" id="KOG1192">
    <property type="taxonomic scope" value="Eukaryota"/>
</dbReference>
<evidence type="ECO:0000256" key="3">
    <source>
        <dbReference type="ARBA" id="ARBA00009995"/>
    </source>
</evidence>
<keyword evidence="9" id="KW-0995">Kinetochore</keyword>
<evidence type="ECO:0000313" key="13">
    <source>
        <dbReference type="EMBL" id="EOY04859.1"/>
    </source>
</evidence>
<dbReference type="OMA" id="DYLACVG"/>
<dbReference type="GO" id="GO:0005634">
    <property type="term" value="C:nucleus"/>
    <property type="evidence" value="ECO:0007669"/>
    <property type="project" value="UniProtKB-SubCell"/>
</dbReference>
<evidence type="ECO:0000256" key="10">
    <source>
        <dbReference type="ARBA" id="ARBA00023242"/>
    </source>
</evidence>
<dbReference type="AlphaFoldDB" id="A0A061ERB1"/>
<dbReference type="HOGENOM" id="CLU_001724_2_2_1"/>
<evidence type="ECO:0000256" key="12">
    <source>
        <dbReference type="ARBA" id="ARBA00023328"/>
    </source>
</evidence>
<keyword evidence="10" id="KW-0539">Nucleus</keyword>
<keyword evidence="8" id="KW-0498">Mitosis</keyword>
<dbReference type="FunFam" id="3.40.50.2000:FF:000056">
    <property type="entry name" value="Glycosyltransferase"/>
    <property type="match status" value="1"/>
</dbReference>
<proteinExistence type="inferred from homology"/>
<dbReference type="InterPro" id="IPR007128">
    <property type="entry name" value="PMF1/Nnf1"/>
</dbReference>
<sequence>MESQMACEGKGVSKHIWVIPFPACGHILPLVDLNHQLLLRGLKVTILVTPKNLCYLSPLLSLHSPSNVQTLVFPFPSQSSLPPGVEQMQDLPISFVPDIATALGKLYDPLFQWFQSHPSPPVAILSDTLLSSWTTKLACHLNIPNISFLPFNVRAVSSWFGKLNIMPSFYTEAYMASIQSWGLVFNSFKELEGENLDIIKEKFTRHDRVWAVGPLLPAKAGDRGLNERGGPSSIPPGQVMAWLDSCHVDKSVVYVGFGSQITLTKRQMKAVASALEDSGVRFIWAVKDPMKRVQDGDDDQSMIPQGFEDRVAGRGLVIKGWAPQVAILRHRAVGSNLSHCGWNSALEGILAGVLLLAWPMQADHFHITKLLADEFGVAIRVCKGLRSIPDSVKLARIFVDSTSMARPERVRAIKLQKTALNAIRKGGSSYQALDKLIEGLSSFNGNKIKENKIRSSIAEQERLHQLFIQVITSLHGNIEDEFKSLFQETQVATALDTVEQLVEEQHLNPLFSDKTNIMDVVHNLSTAKKAGIQYLIQTLVLPFPSHSSIPSGVENMQEVTISFVPDFAAA</sequence>
<evidence type="ECO:0000256" key="8">
    <source>
        <dbReference type="ARBA" id="ARBA00022776"/>
    </source>
</evidence>